<feature type="domain" description="Glycosyl transferase CAP10" evidence="4">
    <location>
        <begin position="206"/>
        <end position="479"/>
    </location>
</feature>
<keyword evidence="2 5" id="KW-0808">Transferase</keyword>
<reference evidence="5" key="1">
    <citation type="submission" date="2023-03" db="EMBL/GenBank/DDBJ databases">
        <title>Massive genome expansion in bonnet fungi (Mycena s.s.) driven by repeated elements and novel gene families across ecological guilds.</title>
        <authorList>
            <consortium name="Lawrence Berkeley National Laboratory"/>
            <person name="Harder C.B."/>
            <person name="Miyauchi S."/>
            <person name="Viragh M."/>
            <person name="Kuo A."/>
            <person name="Thoen E."/>
            <person name="Andreopoulos B."/>
            <person name="Lu D."/>
            <person name="Skrede I."/>
            <person name="Drula E."/>
            <person name="Henrissat B."/>
            <person name="Morin E."/>
            <person name="Kohler A."/>
            <person name="Barry K."/>
            <person name="LaButti K."/>
            <person name="Morin E."/>
            <person name="Salamov A."/>
            <person name="Lipzen A."/>
            <person name="Mereny Z."/>
            <person name="Hegedus B."/>
            <person name="Baldrian P."/>
            <person name="Stursova M."/>
            <person name="Weitz H."/>
            <person name="Taylor A."/>
            <person name="Grigoriev I.V."/>
            <person name="Nagy L.G."/>
            <person name="Martin F."/>
            <person name="Kauserud H."/>
        </authorList>
    </citation>
    <scope>NUCLEOTIDE SEQUENCE</scope>
    <source>
        <strain evidence="5">9284</strain>
    </source>
</reference>
<feature type="compositionally biased region" description="Acidic residues" evidence="3">
    <location>
        <begin position="1"/>
        <end position="20"/>
    </location>
</feature>
<feature type="compositionally biased region" description="Polar residues" evidence="3">
    <location>
        <begin position="21"/>
        <end position="32"/>
    </location>
</feature>
<feature type="region of interest" description="Disordered" evidence="3">
    <location>
        <begin position="1"/>
        <end position="35"/>
    </location>
</feature>
<dbReference type="PANTHER" id="PTHR12203:SF35">
    <property type="entry name" value="PROTEIN O-GLUCOSYLTRANSFERASE 1"/>
    <property type="match status" value="1"/>
</dbReference>
<evidence type="ECO:0000256" key="1">
    <source>
        <dbReference type="ARBA" id="ARBA00010118"/>
    </source>
</evidence>
<evidence type="ECO:0000256" key="2">
    <source>
        <dbReference type="ARBA" id="ARBA00022679"/>
    </source>
</evidence>
<dbReference type="InterPro" id="IPR006598">
    <property type="entry name" value="CAP10"/>
</dbReference>
<name>A0AAD7FPT5_9AGAR</name>
<evidence type="ECO:0000259" key="4">
    <source>
        <dbReference type="SMART" id="SM00672"/>
    </source>
</evidence>
<comment type="similarity">
    <text evidence="1">Belongs to the glycosyltransferase 90 family.</text>
</comment>
<dbReference type="InterPro" id="IPR051091">
    <property type="entry name" value="O-Glucosyltr/Glycosyltrsf_90"/>
</dbReference>
<dbReference type="SMART" id="SM00672">
    <property type="entry name" value="CAP10"/>
    <property type="match status" value="1"/>
</dbReference>
<dbReference type="Pfam" id="PF05686">
    <property type="entry name" value="Glyco_transf_90"/>
    <property type="match status" value="1"/>
</dbReference>
<dbReference type="PANTHER" id="PTHR12203">
    <property type="entry name" value="KDEL LYS-ASP-GLU-LEU CONTAINING - RELATED"/>
    <property type="match status" value="1"/>
</dbReference>
<sequence>MPEAEEEDAGFELVSEEDYPSNETSSPESSIDPTDPEVQARLAVDALYARQSRTLSQAIARYTLHTNHAPPPHYDLWFDFAQEKKCLIDEYDRIHRDFKPFYQLAERDPGFFQAMIDRAASRLENSSSEISVVDVREGRAELNGDTSYSSAWPETFSKFSHILPDMRFLINGRDEPRVAFNFRSPKALENAFTVKDADPFNIAPRPTAEFFRAQSGCDIPTEATGFMQSVNEEHSFLISTAKPGFTTDLYPMMSMTKVSPCFADILFPTEYYYETSWWSGKFAFEDNIPWEDKKPQLYWRGMSNGGMIVGSNYHHFMRFKLRTLARDHPDLMDVSISRFAETLCEDECDRAQVWADYNITESPEPREDMYKFRYAMDADGTTFSGRFLLLLKSGSLVFKATLFEEYFNDWLRPFEHYVPVKPDLSDLVERIRWANENPEEARLIQLRGMEVAKRVMTDEQNDCYFAAVLLEWAGLQRYGMPPAAME</sequence>
<evidence type="ECO:0000313" key="6">
    <source>
        <dbReference type="Proteomes" id="UP001221142"/>
    </source>
</evidence>
<dbReference type="AlphaFoldDB" id="A0AAD7FPT5"/>
<gene>
    <name evidence="5" type="ORF">FB45DRAFT_828792</name>
</gene>
<dbReference type="EMBL" id="JARKIF010000006">
    <property type="protein sequence ID" value="KAJ7636583.1"/>
    <property type="molecule type" value="Genomic_DNA"/>
</dbReference>
<accession>A0AAD7FPT5</accession>
<proteinExistence type="inferred from homology"/>
<dbReference type="GO" id="GO:0016740">
    <property type="term" value="F:transferase activity"/>
    <property type="evidence" value="ECO:0007669"/>
    <property type="project" value="UniProtKB-KW"/>
</dbReference>
<dbReference type="Proteomes" id="UP001221142">
    <property type="component" value="Unassembled WGS sequence"/>
</dbReference>
<evidence type="ECO:0000313" key="5">
    <source>
        <dbReference type="EMBL" id="KAJ7636583.1"/>
    </source>
</evidence>
<evidence type="ECO:0000256" key="3">
    <source>
        <dbReference type="SAM" id="MobiDB-lite"/>
    </source>
</evidence>
<protein>
    <submittedName>
        <fullName evidence="5">Glycosyl transferase family 90-domain-containing protein</fullName>
    </submittedName>
</protein>
<organism evidence="5 6">
    <name type="scientific">Roridomyces roridus</name>
    <dbReference type="NCBI Taxonomy" id="1738132"/>
    <lineage>
        <taxon>Eukaryota</taxon>
        <taxon>Fungi</taxon>
        <taxon>Dikarya</taxon>
        <taxon>Basidiomycota</taxon>
        <taxon>Agaricomycotina</taxon>
        <taxon>Agaricomycetes</taxon>
        <taxon>Agaricomycetidae</taxon>
        <taxon>Agaricales</taxon>
        <taxon>Marasmiineae</taxon>
        <taxon>Mycenaceae</taxon>
        <taxon>Roridomyces</taxon>
    </lineage>
</organism>
<comment type="caution">
    <text evidence="5">The sequence shown here is derived from an EMBL/GenBank/DDBJ whole genome shotgun (WGS) entry which is preliminary data.</text>
</comment>
<keyword evidence="6" id="KW-1185">Reference proteome</keyword>